<dbReference type="AlphaFoldDB" id="A0A0N4XUZ2"/>
<dbReference type="Proteomes" id="UP000271162">
    <property type="component" value="Unassembled WGS sequence"/>
</dbReference>
<evidence type="ECO:0000313" key="3">
    <source>
        <dbReference type="EMBL" id="VDL70158.1"/>
    </source>
</evidence>
<protein>
    <submittedName>
        <fullName evidence="5">Secreted protein</fullName>
    </submittedName>
</protein>
<dbReference type="WBParaSite" id="NBR_0000656801-mRNA-1">
    <property type="protein sequence ID" value="NBR_0000656801-mRNA-1"/>
    <property type="gene ID" value="NBR_0000656801"/>
</dbReference>
<organism evidence="5">
    <name type="scientific">Nippostrongylus brasiliensis</name>
    <name type="common">Rat hookworm</name>
    <dbReference type="NCBI Taxonomy" id="27835"/>
    <lineage>
        <taxon>Eukaryota</taxon>
        <taxon>Metazoa</taxon>
        <taxon>Ecdysozoa</taxon>
        <taxon>Nematoda</taxon>
        <taxon>Chromadorea</taxon>
        <taxon>Rhabditida</taxon>
        <taxon>Rhabditina</taxon>
        <taxon>Rhabditomorpha</taxon>
        <taxon>Strongyloidea</taxon>
        <taxon>Heligmosomidae</taxon>
        <taxon>Nippostrongylus</taxon>
    </lineage>
</organism>
<proteinExistence type="predicted"/>
<keyword evidence="2" id="KW-0732">Signal</keyword>
<gene>
    <name evidence="3" type="ORF">NBR_LOCUS6569</name>
</gene>
<evidence type="ECO:0000256" key="1">
    <source>
        <dbReference type="SAM" id="MobiDB-lite"/>
    </source>
</evidence>
<evidence type="ECO:0000256" key="2">
    <source>
        <dbReference type="SAM" id="SignalP"/>
    </source>
</evidence>
<name>A0A0N4XUZ2_NIPBR</name>
<dbReference type="EMBL" id="UYSL01019810">
    <property type="protein sequence ID" value="VDL70158.1"/>
    <property type="molecule type" value="Genomic_DNA"/>
</dbReference>
<feature type="signal peptide" evidence="2">
    <location>
        <begin position="1"/>
        <end position="17"/>
    </location>
</feature>
<sequence length="100" mass="11134">MIIILAILCLCYVRMHFQQRDQPGGEIAFVHARSELPPHQIAFCSAPPPVPYTTDDDQTPDGSPPPPVQAYYPDSTAPNQPQAYRVVHAPINLTPGYKFF</sequence>
<feature type="region of interest" description="Disordered" evidence="1">
    <location>
        <begin position="47"/>
        <end position="80"/>
    </location>
</feature>
<evidence type="ECO:0000313" key="4">
    <source>
        <dbReference type="Proteomes" id="UP000271162"/>
    </source>
</evidence>
<evidence type="ECO:0000313" key="5">
    <source>
        <dbReference type="WBParaSite" id="NBR_0000656801-mRNA-1"/>
    </source>
</evidence>
<keyword evidence="4" id="KW-1185">Reference proteome</keyword>
<reference evidence="5" key="1">
    <citation type="submission" date="2017-02" db="UniProtKB">
        <authorList>
            <consortium name="WormBaseParasite"/>
        </authorList>
    </citation>
    <scope>IDENTIFICATION</scope>
</reference>
<accession>A0A0N4XUZ2</accession>
<feature type="chain" id="PRO_5043124811" evidence="2">
    <location>
        <begin position="18"/>
        <end position="100"/>
    </location>
</feature>
<reference evidence="3 4" key="2">
    <citation type="submission" date="2018-11" db="EMBL/GenBank/DDBJ databases">
        <authorList>
            <consortium name="Pathogen Informatics"/>
        </authorList>
    </citation>
    <scope>NUCLEOTIDE SEQUENCE [LARGE SCALE GENOMIC DNA]</scope>
</reference>